<dbReference type="PANTHER" id="PTHR10039:SF16">
    <property type="entry name" value="GPI INOSITOL-DEACYLASE"/>
    <property type="match status" value="1"/>
</dbReference>
<dbReference type="AlphaFoldDB" id="A0A8H4P4X2"/>
<dbReference type="PANTHER" id="PTHR10039">
    <property type="entry name" value="AMELOGENIN"/>
    <property type="match status" value="1"/>
</dbReference>
<keyword evidence="1" id="KW-0677">Repeat</keyword>
<evidence type="ECO:0000313" key="3">
    <source>
        <dbReference type="EMBL" id="KAF4457413.1"/>
    </source>
</evidence>
<dbReference type="OrthoDB" id="7464126at2759"/>
<organism evidence="3 4">
    <name type="scientific">Fusarium austroafricanum</name>
    <dbReference type="NCBI Taxonomy" id="2364996"/>
    <lineage>
        <taxon>Eukaryota</taxon>
        <taxon>Fungi</taxon>
        <taxon>Dikarya</taxon>
        <taxon>Ascomycota</taxon>
        <taxon>Pezizomycotina</taxon>
        <taxon>Sordariomycetes</taxon>
        <taxon>Hypocreomycetidae</taxon>
        <taxon>Hypocreales</taxon>
        <taxon>Nectriaceae</taxon>
        <taxon>Fusarium</taxon>
        <taxon>Fusarium concolor species complex</taxon>
    </lineage>
</organism>
<dbReference type="SUPFAM" id="SSF52540">
    <property type="entry name" value="P-loop containing nucleoside triphosphate hydrolases"/>
    <property type="match status" value="1"/>
</dbReference>
<dbReference type="Proteomes" id="UP000605986">
    <property type="component" value="Unassembled WGS sequence"/>
</dbReference>
<dbReference type="InterPro" id="IPR007111">
    <property type="entry name" value="NACHT_NTPase"/>
</dbReference>
<name>A0A8H4P4X2_9HYPO</name>
<reference evidence="3" key="1">
    <citation type="submission" date="2020-01" db="EMBL/GenBank/DDBJ databases">
        <title>Identification and distribution of gene clusters putatively required for synthesis of sphingolipid metabolism inhibitors in phylogenetically diverse species of the filamentous fungus Fusarium.</title>
        <authorList>
            <person name="Kim H.-S."/>
            <person name="Busman M."/>
            <person name="Brown D.W."/>
            <person name="Divon H."/>
            <person name="Uhlig S."/>
            <person name="Proctor R.H."/>
        </authorList>
    </citation>
    <scope>NUCLEOTIDE SEQUENCE</scope>
    <source>
        <strain evidence="3">NRRL 53441</strain>
    </source>
</reference>
<dbReference type="Gene3D" id="3.40.50.300">
    <property type="entry name" value="P-loop containing nucleotide triphosphate hydrolases"/>
    <property type="match status" value="1"/>
</dbReference>
<dbReference type="PROSITE" id="PS50837">
    <property type="entry name" value="NACHT"/>
    <property type="match status" value="1"/>
</dbReference>
<sequence>MLRISDIPELYRRDTVTTHDQDPYFYEQSWQSSSTANPKTSGQKLLPLKPELRELFSAEKISRRDALEVLLYEAHAQRMLCIKKQWKITKKSGDIIILRDVFEKIIQCVDKFKMLGNAAAEFAPGYASAPWAVIKMLLQTSINDTTAFAAMIDGVEEVTSTIARCAIFEAVNSGEWLFNRSEFSSWTNSSISGTLWVHGMPGCGKTKLASAVIDYTFAQVAEQDNTAALMAYFYCSLSSAEAGRSEPIDVLRCIARQLSPDDPEIIINESLLHVWDHAGKPQPGQDKLDVESTMSLILKSLADNPAIIIIDALDELQPDKRHELFDCLDEIVRESLSVVKILLTSRNDGDIVCRLKTTPNIYISAQDNQTDVGRFIEIELDKTISQKRLLRGAVSADLRSRIVLKLNHGAQGM</sequence>
<accession>A0A8H4P4X2</accession>
<evidence type="ECO:0000313" key="4">
    <source>
        <dbReference type="Proteomes" id="UP000605986"/>
    </source>
</evidence>
<keyword evidence="4" id="KW-1185">Reference proteome</keyword>
<proteinExistence type="predicted"/>
<dbReference type="EMBL" id="JAADJG010000024">
    <property type="protein sequence ID" value="KAF4457413.1"/>
    <property type="molecule type" value="Genomic_DNA"/>
</dbReference>
<comment type="caution">
    <text evidence="3">The sequence shown here is derived from an EMBL/GenBank/DDBJ whole genome shotgun (WGS) entry which is preliminary data.</text>
</comment>
<gene>
    <name evidence="3" type="ORF">F53441_654</name>
</gene>
<dbReference type="InterPro" id="IPR027417">
    <property type="entry name" value="P-loop_NTPase"/>
</dbReference>
<dbReference type="Pfam" id="PF24883">
    <property type="entry name" value="NPHP3_N"/>
    <property type="match status" value="1"/>
</dbReference>
<protein>
    <submittedName>
        <fullName evidence="3">Ankyrin repeat-containing protein</fullName>
    </submittedName>
</protein>
<feature type="domain" description="NACHT" evidence="2">
    <location>
        <begin position="193"/>
        <end position="349"/>
    </location>
</feature>
<evidence type="ECO:0000256" key="1">
    <source>
        <dbReference type="ARBA" id="ARBA00022737"/>
    </source>
</evidence>
<dbReference type="InterPro" id="IPR056884">
    <property type="entry name" value="NPHP3-like_N"/>
</dbReference>
<evidence type="ECO:0000259" key="2">
    <source>
        <dbReference type="PROSITE" id="PS50837"/>
    </source>
</evidence>